<dbReference type="InterPro" id="IPR011009">
    <property type="entry name" value="Kinase-like_dom_sf"/>
</dbReference>
<proteinExistence type="predicted"/>
<dbReference type="PANTHER" id="PTHR43289:SF34">
    <property type="entry name" value="SERINE_THREONINE-PROTEIN KINASE YBDM-RELATED"/>
    <property type="match status" value="1"/>
</dbReference>
<dbReference type="Pfam" id="PF00069">
    <property type="entry name" value="Pkinase"/>
    <property type="match status" value="1"/>
</dbReference>
<keyword evidence="2 5" id="KW-0547">Nucleotide-binding</keyword>
<dbReference type="InterPro" id="IPR000719">
    <property type="entry name" value="Prot_kinase_dom"/>
</dbReference>
<feature type="region of interest" description="Disordered" evidence="6">
    <location>
        <begin position="317"/>
        <end position="347"/>
    </location>
</feature>
<dbReference type="PROSITE" id="PS00107">
    <property type="entry name" value="PROTEIN_KINASE_ATP"/>
    <property type="match status" value="1"/>
</dbReference>
<dbReference type="Proteomes" id="UP001596413">
    <property type="component" value="Unassembled WGS sequence"/>
</dbReference>
<evidence type="ECO:0000256" key="2">
    <source>
        <dbReference type="ARBA" id="ARBA00022741"/>
    </source>
</evidence>
<dbReference type="PROSITE" id="PS50011">
    <property type="entry name" value="PROTEIN_KINASE_DOM"/>
    <property type="match status" value="1"/>
</dbReference>
<dbReference type="SMART" id="SM00220">
    <property type="entry name" value="S_TKc"/>
    <property type="match status" value="1"/>
</dbReference>
<feature type="domain" description="Protein kinase" evidence="7">
    <location>
        <begin position="14"/>
        <end position="270"/>
    </location>
</feature>
<dbReference type="InterPro" id="IPR002372">
    <property type="entry name" value="PQQ_rpt_dom"/>
</dbReference>
<dbReference type="RefSeq" id="WP_386411245.1">
    <property type="nucleotide sequence ID" value="NZ_JBHSZO010000002.1"/>
</dbReference>
<keyword evidence="1" id="KW-0808">Transferase</keyword>
<dbReference type="PROSITE" id="PS00108">
    <property type="entry name" value="PROTEIN_KINASE_ST"/>
    <property type="match status" value="1"/>
</dbReference>
<reference evidence="9" key="1">
    <citation type="journal article" date="2019" name="Int. J. Syst. Evol. Microbiol.">
        <title>The Global Catalogue of Microorganisms (GCM) 10K type strain sequencing project: providing services to taxonomists for standard genome sequencing and annotation.</title>
        <authorList>
            <consortium name="The Broad Institute Genomics Platform"/>
            <consortium name="The Broad Institute Genome Sequencing Center for Infectious Disease"/>
            <person name="Wu L."/>
            <person name="Ma J."/>
        </authorList>
    </citation>
    <scope>NUCLEOTIDE SEQUENCE [LARGE SCALE GENOMIC DNA]</scope>
    <source>
        <strain evidence="9">CGMCC 1.13681</strain>
    </source>
</reference>
<comment type="caution">
    <text evidence="8">The sequence shown here is derived from an EMBL/GenBank/DDBJ whole genome shotgun (WGS) entry which is preliminary data.</text>
</comment>
<dbReference type="Gene3D" id="3.30.200.20">
    <property type="entry name" value="Phosphorylase Kinase, domain 1"/>
    <property type="match status" value="1"/>
</dbReference>
<dbReference type="PANTHER" id="PTHR43289">
    <property type="entry name" value="MITOGEN-ACTIVATED PROTEIN KINASE KINASE KINASE 20-RELATED"/>
    <property type="match status" value="1"/>
</dbReference>
<keyword evidence="9" id="KW-1185">Reference proteome</keyword>
<dbReference type="Pfam" id="PF13360">
    <property type="entry name" value="PQQ_2"/>
    <property type="match status" value="2"/>
</dbReference>
<keyword evidence="4 5" id="KW-0067">ATP-binding</keyword>
<dbReference type="InterPro" id="IPR011047">
    <property type="entry name" value="Quinoprotein_ADH-like_sf"/>
</dbReference>
<evidence type="ECO:0000313" key="9">
    <source>
        <dbReference type="Proteomes" id="UP001596413"/>
    </source>
</evidence>
<dbReference type="Gene3D" id="2.130.10.10">
    <property type="entry name" value="YVTN repeat-like/Quinoprotein amine dehydrogenase"/>
    <property type="match status" value="2"/>
</dbReference>
<dbReference type="InterPro" id="IPR015943">
    <property type="entry name" value="WD40/YVTN_repeat-like_dom_sf"/>
</dbReference>
<evidence type="ECO:0000256" key="5">
    <source>
        <dbReference type="PROSITE-ProRule" id="PRU10141"/>
    </source>
</evidence>
<dbReference type="Gene3D" id="1.10.510.10">
    <property type="entry name" value="Transferase(Phosphotransferase) domain 1"/>
    <property type="match status" value="1"/>
</dbReference>
<evidence type="ECO:0000259" key="7">
    <source>
        <dbReference type="PROSITE" id="PS50011"/>
    </source>
</evidence>
<dbReference type="SMART" id="SM00564">
    <property type="entry name" value="PQQ"/>
    <property type="match status" value="5"/>
</dbReference>
<evidence type="ECO:0000256" key="3">
    <source>
        <dbReference type="ARBA" id="ARBA00022777"/>
    </source>
</evidence>
<dbReference type="InterPro" id="IPR018391">
    <property type="entry name" value="PQQ_b-propeller_rpt"/>
</dbReference>
<evidence type="ECO:0000256" key="1">
    <source>
        <dbReference type="ARBA" id="ARBA00022679"/>
    </source>
</evidence>
<name>A0ABW2G8H0_9ACTN</name>
<evidence type="ECO:0000256" key="4">
    <source>
        <dbReference type="ARBA" id="ARBA00022840"/>
    </source>
</evidence>
<organism evidence="8 9">
    <name type="scientific">Streptomyces polyrhachis</name>
    <dbReference type="NCBI Taxonomy" id="1282885"/>
    <lineage>
        <taxon>Bacteria</taxon>
        <taxon>Bacillati</taxon>
        <taxon>Actinomycetota</taxon>
        <taxon>Actinomycetes</taxon>
        <taxon>Kitasatosporales</taxon>
        <taxon>Streptomycetaceae</taxon>
        <taxon>Streptomyces</taxon>
    </lineage>
</organism>
<dbReference type="InterPro" id="IPR008271">
    <property type="entry name" value="Ser/Thr_kinase_AS"/>
</dbReference>
<evidence type="ECO:0000256" key="6">
    <source>
        <dbReference type="SAM" id="MobiDB-lite"/>
    </source>
</evidence>
<evidence type="ECO:0000313" key="8">
    <source>
        <dbReference type="EMBL" id="MFC7216995.1"/>
    </source>
</evidence>
<feature type="compositionally biased region" description="Low complexity" evidence="6">
    <location>
        <begin position="332"/>
        <end position="347"/>
    </location>
</feature>
<protein>
    <submittedName>
        <fullName evidence="8">PQQ-binding-like beta-propeller repeat protein</fullName>
    </submittedName>
</protein>
<gene>
    <name evidence="8" type="ORF">ACFQLX_02240</name>
</gene>
<sequence>MALLNGDPESIGGYRLLDRLGAGGMGTVFLAQAESGRLVAVKVVHQQFAEDFEFRTRFRQEVAAARQVSGAFTAPVVDADADAPRPWMATSYVPATTLGARVRREGALTEPGELRLLAVGLVEALRELHRAGVIHRDLKPDNVLLTDDGPRVIDFGISRCADHQTLTVTGRVLGTPPYMSPEQLIAPHRVTPASDVFSLGAVLVYATTGRGPFDAESPYLTAYNVVHEPPAVAALSGTVREIIQWCLAKEPSERPGTDALLAAFRAAPEAEWGTRPAAGPVRDDGSGSAAPRVWWRRRSIALLTVAATVAATAGGTWGMGLWEDEGTPPRSPSSRSAGPGSAPSPTAAPLVEKTAALQPDGWALWQTKLTGKDENLRYCNPSPRALVCASSSSTGKLAAFDPRTGKQLWRRPVSYTEGSSAPAQVELLGVSGSGRTAYYTEATGQGVGRLRAVDTVTGRALWSTPSGSHHPYQQAAYLGSVIVTSDLNELHAWDAASGRRLWDAEAGGFLHVTRNQLYLEEQSVFTGKTELYRIALENGKKTLFGEFGAARLVAFAKNVVLLRETDGTLTLGSPNGSRRATKLPDISYTESDGIVYGRDIEGTIIAADTQTGQRRWTTKTNLTTDEMDGKVAPVIADGRIYLSSSDGRIACLSAKNGALLWRSAPRKQYNELGNVAVSVRDQTIYAVHSRLVYALRPPA</sequence>
<dbReference type="CDD" id="cd14014">
    <property type="entry name" value="STKc_PknB_like"/>
    <property type="match status" value="1"/>
</dbReference>
<dbReference type="SUPFAM" id="SSF50998">
    <property type="entry name" value="Quinoprotein alcohol dehydrogenase-like"/>
    <property type="match status" value="1"/>
</dbReference>
<feature type="binding site" evidence="5">
    <location>
        <position position="42"/>
    </location>
    <ligand>
        <name>ATP</name>
        <dbReference type="ChEBI" id="CHEBI:30616"/>
    </ligand>
</feature>
<keyword evidence="3" id="KW-0418">Kinase</keyword>
<dbReference type="EMBL" id="JBHSZO010000002">
    <property type="protein sequence ID" value="MFC7216995.1"/>
    <property type="molecule type" value="Genomic_DNA"/>
</dbReference>
<dbReference type="SUPFAM" id="SSF56112">
    <property type="entry name" value="Protein kinase-like (PK-like)"/>
    <property type="match status" value="1"/>
</dbReference>
<accession>A0ABW2G8H0</accession>
<dbReference type="InterPro" id="IPR017441">
    <property type="entry name" value="Protein_kinase_ATP_BS"/>
</dbReference>